<organism evidence="1 2">
    <name type="scientific">Racocetra fulgida</name>
    <dbReference type="NCBI Taxonomy" id="60492"/>
    <lineage>
        <taxon>Eukaryota</taxon>
        <taxon>Fungi</taxon>
        <taxon>Fungi incertae sedis</taxon>
        <taxon>Mucoromycota</taxon>
        <taxon>Glomeromycotina</taxon>
        <taxon>Glomeromycetes</taxon>
        <taxon>Diversisporales</taxon>
        <taxon>Gigasporaceae</taxon>
        <taxon>Racocetra</taxon>
    </lineage>
</organism>
<dbReference type="Proteomes" id="UP000789396">
    <property type="component" value="Unassembled WGS sequence"/>
</dbReference>
<accession>A0A9N8ZPR7</accession>
<dbReference type="AlphaFoldDB" id="A0A9N8ZPR7"/>
<keyword evidence="2" id="KW-1185">Reference proteome</keyword>
<name>A0A9N8ZPR7_9GLOM</name>
<sequence length="106" mass="12250">MSYKQIIEHIIGFYPNFLNNPVINDIEEIAHLVPNPLKIINDRAILALNVEHIARNEVRINDKGAIRMATTYFLSLLQHRQNLIPYMSELHLIFLCLIQISMGTIV</sequence>
<comment type="caution">
    <text evidence="1">The sequence shown here is derived from an EMBL/GenBank/DDBJ whole genome shotgun (WGS) entry which is preliminary data.</text>
</comment>
<reference evidence="1" key="1">
    <citation type="submission" date="2021-06" db="EMBL/GenBank/DDBJ databases">
        <authorList>
            <person name="Kallberg Y."/>
            <person name="Tangrot J."/>
            <person name="Rosling A."/>
        </authorList>
    </citation>
    <scope>NUCLEOTIDE SEQUENCE</scope>
    <source>
        <strain evidence="1">IN212</strain>
    </source>
</reference>
<protein>
    <submittedName>
        <fullName evidence="1">9193_t:CDS:1</fullName>
    </submittedName>
</protein>
<dbReference type="EMBL" id="CAJVPZ010001936">
    <property type="protein sequence ID" value="CAG8503119.1"/>
    <property type="molecule type" value="Genomic_DNA"/>
</dbReference>
<gene>
    <name evidence="1" type="ORF">RFULGI_LOCUS2532</name>
</gene>
<dbReference type="OrthoDB" id="2328270at2759"/>
<evidence type="ECO:0000313" key="2">
    <source>
        <dbReference type="Proteomes" id="UP000789396"/>
    </source>
</evidence>
<proteinExistence type="predicted"/>
<evidence type="ECO:0000313" key="1">
    <source>
        <dbReference type="EMBL" id="CAG8503119.1"/>
    </source>
</evidence>